<reference evidence="1 2" key="1">
    <citation type="submission" date="2020-09" db="EMBL/GenBank/DDBJ databases">
        <title>De no assembly of potato wild relative species, Solanum commersonii.</title>
        <authorList>
            <person name="Cho K."/>
        </authorList>
    </citation>
    <scope>NUCLEOTIDE SEQUENCE [LARGE SCALE GENOMIC DNA]</scope>
    <source>
        <strain evidence="1">LZ3.2</strain>
        <tissue evidence="1">Leaf</tissue>
    </source>
</reference>
<protein>
    <submittedName>
        <fullName evidence="1">Uncharacterized protein</fullName>
    </submittedName>
</protein>
<comment type="caution">
    <text evidence="1">The sequence shown here is derived from an EMBL/GenBank/DDBJ whole genome shotgun (WGS) entry which is preliminary data.</text>
</comment>
<dbReference type="AlphaFoldDB" id="A0A9J5WCJ5"/>
<proteinExistence type="predicted"/>
<dbReference type="PANTHER" id="PTHR33168">
    <property type="entry name" value="STRESS INDUCED PROTEIN-RELATED"/>
    <property type="match status" value="1"/>
</dbReference>
<accession>A0A9J5WCJ5</accession>
<dbReference type="OrthoDB" id="1688035at2759"/>
<gene>
    <name evidence="1" type="ORF">H5410_062404</name>
</gene>
<evidence type="ECO:0000313" key="1">
    <source>
        <dbReference type="EMBL" id="KAG5572638.1"/>
    </source>
</evidence>
<keyword evidence="2" id="KW-1185">Reference proteome</keyword>
<dbReference type="EMBL" id="JACXVP010000012">
    <property type="protein sequence ID" value="KAG5572638.1"/>
    <property type="molecule type" value="Genomic_DNA"/>
</dbReference>
<organism evidence="1 2">
    <name type="scientific">Solanum commersonii</name>
    <name type="common">Commerson's wild potato</name>
    <name type="synonym">Commerson's nightshade</name>
    <dbReference type="NCBI Taxonomy" id="4109"/>
    <lineage>
        <taxon>Eukaryota</taxon>
        <taxon>Viridiplantae</taxon>
        <taxon>Streptophyta</taxon>
        <taxon>Embryophyta</taxon>
        <taxon>Tracheophyta</taxon>
        <taxon>Spermatophyta</taxon>
        <taxon>Magnoliopsida</taxon>
        <taxon>eudicotyledons</taxon>
        <taxon>Gunneridae</taxon>
        <taxon>Pentapetalae</taxon>
        <taxon>asterids</taxon>
        <taxon>lamiids</taxon>
        <taxon>Solanales</taxon>
        <taxon>Solanaceae</taxon>
        <taxon>Solanoideae</taxon>
        <taxon>Solaneae</taxon>
        <taxon>Solanum</taxon>
    </lineage>
</organism>
<dbReference type="Proteomes" id="UP000824120">
    <property type="component" value="Chromosome 12"/>
</dbReference>
<name>A0A9J5WCJ5_SOLCO</name>
<sequence>MDDLHNIGYDRSKKKTSTWKLIWRKMKKNLLERRSNSNFKSKSSSMRFTYDLNSYSQNFDQGSSDWVDSQKYSRSFSARFVVPSRIFPKDELIA</sequence>
<evidence type="ECO:0000313" key="2">
    <source>
        <dbReference type="Proteomes" id="UP000824120"/>
    </source>
</evidence>